<proteinExistence type="predicted"/>
<dbReference type="Proteomes" id="UP000008694">
    <property type="component" value="Unassembled WGS sequence"/>
</dbReference>
<dbReference type="EMBL" id="GL348713">
    <property type="protein sequence ID" value="EFH70357.1"/>
    <property type="molecule type" value="Genomic_DNA"/>
</dbReference>
<evidence type="ECO:0000313" key="2">
    <source>
        <dbReference type="Proteomes" id="UP000008694"/>
    </source>
</evidence>
<reference evidence="2" key="1">
    <citation type="journal article" date="2011" name="Nat. Genet.">
        <title>The Arabidopsis lyrata genome sequence and the basis of rapid genome size change.</title>
        <authorList>
            <person name="Hu T.T."/>
            <person name="Pattyn P."/>
            <person name="Bakker E.G."/>
            <person name="Cao J."/>
            <person name="Cheng J.-F."/>
            <person name="Clark R.M."/>
            <person name="Fahlgren N."/>
            <person name="Fawcett J.A."/>
            <person name="Grimwood J."/>
            <person name="Gundlach H."/>
            <person name="Haberer G."/>
            <person name="Hollister J.D."/>
            <person name="Ossowski S."/>
            <person name="Ottilar R.P."/>
            <person name="Salamov A.A."/>
            <person name="Schneeberger K."/>
            <person name="Spannagl M."/>
            <person name="Wang X."/>
            <person name="Yang L."/>
            <person name="Nasrallah M.E."/>
            <person name="Bergelson J."/>
            <person name="Carrington J.C."/>
            <person name="Gaut B.S."/>
            <person name="Schmutz J."/>
            <person name="Mayer K.F.X."/>
            <person name="Van de Peer Y."/>
            <person name="Grigoriev I.V."/>
            <person name="Nordborg M."/>
            <person name="Weigel D."/>
            <person name="Guo Y.-L."/>
        </authorList>
    </citation>
    <scope>NUCLEOTIDE SEQUENCE [LARGE SCALE GENOMIC DNA]</scope>
    <source>
        <strain evidence="2">cv. MN47</strain>
    </source>
</reference>
<protein>
    <submittedName>
        <fullName evidence="1">F21D18.8</fullName>
    </submittedName>
</protein>
<accession>D7KC24</accession>
<dbReference type="Gramene" id="fgenesh1_pm.C_scaffold_1003033">
    <property type="protein sequence ID" value="fgenesh1_pm.C_scaffold_1003033"/>
    <property type="gene ID" value="fgenesh1_pm.C_scaffold_1003033"/>
</dbReference>
<dbReference type="AlphaFoldDB" id="D7KC24"/>
<evidence type="ECO:0000313" key="1">
    <source>
        <dbReference type="EMBL" id="EFH70357.1"/>
    </source>
</evidence>
<keyword evidence="2" id="KW-1185">Reference proteome</keyword>
<gene>
    <name evidence="1" type="ORF">ARALYDRAFT_314253</name>
</gene>
<name>D7KC24_ARALL</name>
<dbReference type="HOGENOM" id="CLU_1005918_0_0_1"/>
<sequence>MALPPPYDPNFKLAFSLGSIAEIENHQDHDESASAAVVAVDLISSARFALKLDSVYTEYSAKYLVDNAGGSHRGRKLTVKDCLEFAINKGGIPKAEDWPRLGSVIKPPSSYKPDLVSMKGQVIEPKTMEEACDLLVHQPVGAKLHVFMPHIELQQDVSAIAGIYCGTSGEPASYVGLRDAIIIGAENIQGKSIATVKVWYKKKFIFLKVAMSRWFQLYSPDDTQKGIEPTHYLVDFCVPRLSIN</sequence>
<organism evidence="2">
    <name type="scientific">Arabidopsis lyrata subsp. lyrata</name>
    <name type="common">Lyre-leaved rock-cress</name>
    <dbReference type="NCBI Taxonomy" id="81972"/>
    <lineage>
        <taxon>Eukaryota</taxon>
        <taxon>Viridiplantae</taxon>
        <taxon>Streptophyta</taxon>
        <taxon>Embryophyta</taxon>
        <taxon>Tracheophyta</taxon>
        <taxon>Spermatophyta</taxon>
        <taxon>Magnoliopsida</taxon>
        <taxon>eudicotyledons</taxon>
        <taxon>Gunneridae</taxon>
        <taxon>Pentapetalae</taxon>
        <taxon>rosids</taxon>
        <taxon>malvids</taxon>
        <taxon>Brassicales</taxon>
        <taxon>Brassicaceae</taxon>
        <taxon>Camelineae</taxon>
        <taxon>Arabidopsis</taxon>
    </lineage>
</organism>